<dbReference type="AlphaFoldDB" id="A0A1E3PYK0"/>
<proteinExistence type="predicted"/>
<evidence type="ECO:0000313" key="4">
    <source>
        <dbReference type="Proteomes" id="UP000094385"/>
    </source>
</evidence>
<reference evidence="3 4" key="1">
    <citation type="journal article" date="2016" name="Proc. Natl. Acad. Sci. U.S.A.">
        <title>Comparative genomics of biotechnologically important yeasts.</title>
        <authorList>
            <person name="Riley R."/>
            <person name="Haridas S."/>
            <person name="Wolfe K.H."/>
            <person name="Lopes M.R."/>
            <person name="Hittinger C.T."/>
            <person name="Goeker M."/>
            <person name="Salamov A.A."/>
            <person name="Wisecaver J.H."/>
            <person name="Long T.M."/>
            <person name="Calvey C.H."/>
            <person name="Aerts A.L."/>
            <person name="Barry K.W."/>
            <person name="Choi C."/>
            <person name="Clum A."/>
            <person name="Coughlan A.Y."/>
            <person name="Deshpande S."/>
            <person name="Douglass A.P."/>
            <person name="Hanson S.J."/>
            <person name="Klenk H.-P."/>
            <person name="LaButti K.M."/>
            <person name="Lapidus A."/>
            <person name="Lindquist E.A."/>
            <person name="Lipzen A.M."/>
            <person name="Meier-Kolthoff J.P."/>
            <person name="Ohm R.A."/>
            <person name="Otillar R.P."/>
            <person name="Pangilinan J.L."/>
            <person name="Peng Y."/>
            <person name="Rokas A."/>
            <person name="Rosa C.A."/>
            <person name="Scheuner C."/>
            <person name="Sibirny A.A."/>
            <person name="Slot J.C."/>
            <person name="Stielow J.B."/>
            <person name="Sun H."/>
            <person name="Kurtzman C.P."/>
            <person name="Blackwell M."/>
            <person name="Grigoriev I.V."/>
            <person name="Jeffries T.W."/>
        </authorList>
    </citation>
    <scope>NUCLEOTIDE SEQUENCE [LARGE SCALE GENOMIC DNA]</scope>
    <source>
        <strain evidence="3 4">NRRL Y-11557</strain>
    </source>
</reference>
<evidence type="ECO:0000313" key="3">
    <source>
        <dbReference type="EMBL" id="ODQ70354.1"/>
    </source>
</evidence>
<gene>
    <name evidence="3" type="ORF">LIPSTDRAFT_5821</name>
</gene>
<evidence type="ECO:0008006" key="5">
    <source>
        <dbReference type="Google" id="ProtNLM"/>
    </source>
</evidence>
<dbReference type="EMBL" id="KV454300">
    <property type="protein sequence ID" value="ODQ70354.1"/>
    <property type="molecule type" value="Genomic_DNA"/>
</dbReference>
<organism evidence="3 4">
    <name type="scientific">Lipomyces starkeyi NRRL Y-11557</name>
    <dbReference type="NCBI Taxonomy" id="675824"/>
    <lineage>
        <taxon>Eukaryota</taxon>
        <taxon>Fungi</taxon>
        <taxon>Dikarya</taxon>
        <taxon>Ascomycota</taxon>
        <taxon>Saccharomycotina</taxon>
        <taxon>Lipomycetes</taxon>
        <taxon>Lipomycetales</taxon>
        <taxon>Lipomycetaceae</taxon>
        <taxon>Lipomyces</taxon>
    </lineage>
</organism>
<feature type="chain" id="PRO_5009134005" description="Meiotic sister chromatid recombination protein 1" evidence="2">
    <location>
        <begin position="19"/>
        <end position="544"/>
    </location>
</feature>
<evidence type="ECO:0000256" key="1">
    <source>
        <dbReference type="SAM" id="MobiDB-lite"/>
    </source>
</evidence>
<feature type="region of interest" description="Disordered" evidence="1">
    <location>
        <begin position="519"/>
        <end position="544"/>
    </location>
</feature>
<accession>A0A1E3PYK0</accession>
<keyword evidence="2" id="KW-0732">Signal</keyword>
<keyword evidence="4" id="KW-1185">Reference proteome</keyword>
<evidence type="ECO:0000256" key="2">
    <source>
        <dbReference type="SAM" id="SignalP"/>
    </source>
</evidence>
<sequence>MKLIYLFALFYAVIGVTAWNPFHQNTPEYNTWDTKQISKWLHDNKIKYSSSSSRDDLVGLVKDNWEAVTASPGPFGKWSDDRLVSYLNKKGIEVSDSAKTNRDWLISKAYKEWEGTGYDTEETYTNVKDWIFDSWSESVLKKFLDEHHFGSSAAATKDALLKKVKENYDYIAKSARSKSDDASDWLFDAWSDSDLADWLVSHGYNVPKKHTRKDLIRLIKKYSYEAAQRATYAKDRAQIVFNNLHENILDATGQVKDSAFDSWSESDLKRWFDEHGIPVPQPSKKDELLALARKNKHQLKKDWEAYNKQAHDSYDAAAKKAAESKESIDHFSNEAFKQLTSTWPDFRLEEFLRSRGYIVPEKMSTKELQDLIWQNRKAPITVYDSWSFYSWSLEDLQNWLKEQGNTVAGTRDQLAVKAGEYFNALKNEGGDKYNHALTKVRDWYNSGKDMAFDKWSDSDLKAYLDSYGVPVYQGTPRNELIAAARRHTSLFRHGANPEGWSETFEKANEYLKHGLRSAASGTKKLSDKVQQQVSDSLKKLRSEL</sequence>
<dbReference type="Pfam" id="PF10281">
    <property type="entry name" value="Ish1"/>
    <property type="match status" value="5"/>
</dbReference>
<protein>
    <recommendedName>
        <fullName evidence="5">Meiotic sister chromatid recombination protein 1</fullName>
    </recommendedName>
</protein>
<name>A0A1E3PYK0_LIPST</name>
<dbReference type="Proteomes" id="UP000094385">
    <property type="component" value="Unassembled WGS sequence"/>
</dbReference>
<dbReference type="InterPro" id="IPR018803">
    <property type="entry name" value="Ish1/Msc1-like"/>
</dbReference>
<dbReference type="OrthoDB" id="2527403at2759"/>
<dbReference type="STRING" id="675824.A0A1E3PYK0"/>
<feature type="signal peptide" evidence="2">
    <location>
        <begin position="1"/>
        <end position="18"/>
    </location>
</feature>